<evidence type="ECO:0000256" key="7">
    <source>
        <dbReference type="SAM" id="Phobius"/>
    </source>
</evidence>
<comment type="caution">
    <text evidence="8">The sequence shown here is derived from an EMBL/GenBank/DDBJ whole genome shotgun (WGS) entry which is preliminary data.</text>
</comment>
<keyword evidence="6 7" id="KW-0472">Membrane</keyword>
<evidence type="ECO:0000256" key="6">
    <source>
        <dbReference type="ARBA" id="ARBA00023136"/>
    </source>
</evidence>
<evidence type="ECO:0000256" key="1">
    <source>
        <dbReference type="ARBA" id="ARBA00004651"/>
    </source>
</evidence>
<dbReference type="PANTHER" id="PTHR33567:SF3">
    <property type="entry name" value="CHROMATE ION TRANSPORTER (EUROFUNG)"/>
    <property type="match status" value="1"/>
</dbReference>
<comment type="similarity">
    <text evidence="2">Belongs to the chromate ion transporter (CHR) (TC 2.A.51) family.</text>
</comment>
<comment type="subcellular location">
    <subcellularLocation>
        <location evidence="1">Cell membrane</location>
        <topology evidence="1">Multi-pass membrane protein</topology>
    </subcellularLocation>
</comment>
<reference evidence="8 9" key="1">
    <citation type="submission" date="2020-10" db="EMBL/GenBank/DDBJ databases">
        <title>Genomic characterization of underground lake bacteria from Wind Cave National Park: Insight into the archetypical LuxI/LuxR and identification of LuxR solos.</title>
        <authorList>
            <person name="Wengert P.C."/>
            <person name="Savka M.A."/>
        </authorList>
    </citation>
    <scope>NUCLEOTIDE SEQUENCE [LARGE SCALE GENOMIC DNA]</scope>
    <source>
        <strain evidence="8 9">SD316</strain>
    </source>
</reference>
<evidence type="ECO:0000313" key="8">
    <source>
        <dbReference type="EMBL" id="MBO1042344.1"/>
    </source>
</evidence>
<accession>A0ABS3K605</accession>
<keyword evidence="9" id="KW-1185">Reference proteome</keyword>
<feature type="transmembrane region" description="Helical" evidence="7">
    <location>
        <begin position="141"/>
        <end position="157"/>
    </location>
</feature>
<keyword evidence="5 7" id="KW-1133">Transmembrane helix</keyword>
<proteinExistence type="inferred from homology"/>
<keyword evidence="3" id="KW-1003">Cell membrane</keyword>
<keyword evidence="4 7" id="KW-0812">Transmembrane</keyword>
<feature type="transmembrane region" description="Helical" evidence="7">
    <location>
        <begin position="75"/>
        <end position="97"/>
    </location>
</feature>
<evidence type="ECO:0000256" key="5">
    <source>
        <dbReference type="ARBA" id="ARBA00022989"/>
    </source>
</evidence>
<feature type="transmembrane region" description="Helical" evidence="7">
    <location>
        <begin position="118"/>
        <end position="135"/>
    </location>
</feature>
<sequence length="165" mass="18176">MAETTHGPLIQVVQFVGFLAAYRSPCDLNPYVTATFAGVLTTWVTFLPGFLWIFLGAPFVETLRGNKAISAALTVMTASVVGLIMNLAIWFAMHVLFQEVSRHQLGLINIWIPVWQRLNIPALALTIASLIAVFVLRTKMIPLLLLISSVGMCWYLLESTKAVGN</sequence>
<dbReference type="EMBL" id="JADIJS010000010">
    <property type="protein sequence ID" value="MBO1042344.1"/>
    <property type="molecule type" value="Genomic_DNA"/>
</dbReference>
<dbReference type="Pfam" id="PF02417">
    <property type="entry name" value="Chromate_transp"/>
    <property type="match status" value="1"/>
</dbReference>
<dbReference type="PANTHER" id="PTHR33567">
    <property type="entry name" value="CHROMATE ION TRANSPORTER (EUROFUNG)"/>
    <property type="match status" value="1"/>
</dbReference>
<name>A0ABS3K605_9HYPH</name>
<dbReference type="InterPro" id="IPR003370">
    <property type="entry name" value="Chromate_transpt"/>
</dbReference>
<evidence type="ECO:0000256" key="4">
    <source>
        <dbReference type="ARBA" id="ARBA00022692"/>
    </source>
</evidence>
<feature type="transmembrane region" description="Helical" evidence="7">
    <location>
        <begin position="34"/>
        <end position="55"/>
    </location>
</feature>
<evidence type="ECO:0000313" key="9">
    <source>
        <dbReference type="Proteomes" id="UP000718278"/>
    </source>
</evidence>
<evidence type="ECO:0000256" key="2">
    <source>
        <dbReference type="ARBA" id="ARBA00005262"/>
    </source>
</evidence>
<protein>
    <submittedName>
        <fullName evidence="8">Chromate transporter</fullName>
    </submittedName>
</protein>
<evidence type="ECO:0000256" key="3">
    <source>
        <dbReference type="ARBA" id="ARBA00022475"/>
    </source>
</evidence>
<organism evidence="8 9">
    <name type="scientific">Brucella pituitosa</name>
    <dbReference type="NCBI Taxonomy" id="571256"/>
    <lineage>
        <taxon>Bacteria</taxon>
        <taxon>Pseudomonadati</taxon>
        <taxon>Pseudomonadota</taxon>
        <taxon>Alphaproteobacteria</taxon>
        <taxon>Hyphomicrobiales</taxon>
        <taxon>Brucellaceae</taxon>
        <taxon>Brucella/Ochrobactrum group</taxon>
        <taxon>Brucella</taxon>
    </lineage>
</organism>
<dbReference type="Proteomes" id="UP000718278">
    <property type="component" value="Unassembled WGS sequence"/>
</dbReference>
<gene>
    <name evidence="8" type="ORF">IPV26_22065</name>
</gene>